<dbReference type="SUPFAM" id="SSF54518">
    <property type="entry name" value="Tubby C-terminal domain-like"/>
    <property type="match status" value="1"/>
</dbReference>
<dbReference type="InterPro" id="IPR005552">
    <property type="entry name" value="Scramblase"/>
</dbReference>
<keyword evidence="2" id="KW-1185">Reference proteome</keyword>
<dbReference type="InterPro" id="IPR025659">
    <property type="entry name" value="Tubby-like_C"/>
</dbReference>
<dbReference type="OrthoDB" id="652307at2"/>
<dbReference type="PANTHER" id="PTHR23248:SF9">
    <property type="entry name" value="PHOSPHOLIPID SCRAMBLASE"/>
    <property type="match status" value="1"/>
</dbReference>
<dbReference type="InterPro" id="IPR038595">
    <property type="entry name" value="LOR_sf"/>
</dbReference>
<evidence type="ECO:0000313" key="2">
    <source>
        <dbReference type="Proteomes" id="UP000198901"/>
    </source>
</evidence>
<reference evidence="1 2" key="1">
    <citation type="submission" date="2016-10" db="EMBL/GenBank/DDBJ databases">
        <authorList>
            <person name="de Groot N.N."/>
        </authorList>
    </citation>
    <scope>NUCLEOTIDE SEQUENCE [LARGE SCALE GENOMIC DNA]</scope>
    <source>
        <strain evidence="1 2">DSM 21668</strain>
    </source>
</reference>
<sequence>MSQPVFPQFFLQNTFLIDEKVGLFKFSNAYKVFDNTGEQIGLVQQRVSGFHKFLRIIGDIKKMMPFTLEIQDANGQVLATIHRGWTLFMSKIAITDAYDSPIGFIEQKFRFLKPRFLVYDHQQVQVAEIQGDWKAWDFSITNPSGEVIGTISKKWNGFAREAFTTADKYVVNIEERVAEDRTKMAIVSAAITIDMVLKEGK</sequence>
<dbReference type="STRING" id="563176.SAMN04488090_3610"/>
<accession>A0A1G9TZ60</accession>
<organism evidence="1 2">
    <name type="scientific">Siphonobacter aquaeclarae</name>
    <dbReference type="NCBI Taxonomy" id="563176"/>
    <lineage>
        <taxon>Bacteria</taxon>
        <taxon>Pseudomonadati</taxon>
        <taxon>Bacteroidota</taxon>
        <taxon>Cytophagia</taxon>
        <taxon>Cytophagales</taxon>
        <taxon>Cytophagaceae</taxon>
        <taxon>Siphonobacter</taxon>
    </lineage>
</organism>
<proteinExistence type="predicted"/>
<dbReference type="GO" id="GO:0005886">
    <property type="term" value="C:plasma membrane"/>
    <property type="evidence" value="ECO:0007669"/>
    <property type="project" value="TreeGrafter"/>
</dbReference>
<name>A0A1G9TZ60_9BACT</name>
<dbReference type="Pfam" id="PF03803">
    <property type="entry name" value="Scramblase"/>
    <property type="match status" value="1"/>
</dbReference>
<dbReference type="Gene3D" id="2.40.160.200">
    <property type="entry name" value="LURP1-related"/>
    <property type="match status" value="1"/>
</dbReference>
<dbReference type="PANTHER" id="PTHR23248">
    <property type="entry name" value="PHOSPHOLIPID SCRAMBLASE-RELATED"/>
    <property type="match status" value="1"/>
</dbReference>
<evidence type="ECO:0000313" key="1">
    <source>
        <dbReference type="EMBL" id="SDM53019.1"/>
    </source>
</evidence>
<gene>
    <name evidence="1" type="ORF">SAMN04488090_3610</name>
</gene>
<protein>
    <submittedName>
        <fullName evidence="1">Uncharacterized protein YxjI</fullName>
    </submittedName>
</protein>
<dbReference type="EMBL" id="FNGS01000007">
    <property type="protein sequence ID" value="SDM53019.1"/>
    <property type="molecule type" value="Genomic_DNA"/>
</dbReference>
<dbReference type="AlphaFoldDB" id="A0A1G9TZ60"/>
<dbReference type="Proteomes" id="UP000198901">
    <property type="component" value="Unassembled WGS sequence"/>
</dbReference>
<dbReference type="RefSeq" id="WP_093205425.1">
    <property type="nucleotide sequence ID" value="NZ_FNGS01000007.1"/>
</dbReference>
<dbReference type="GO" id="GO:0017128">
    <property type="term" value="F:phospholipid scramblase activity"/>
    <property type="evidence" value="ECO:0007669"/>
    <property type="project" value="InterPro"/>
</dbReference>